<evidence type="ECO:0000256" key="6">
    <source>
        <dbReference type="ARBA" id="ARBA00022753"/>
    </source>
</evidence>
<dbReference type="GO" id="GO:0010008">
    <property type="term" value="C:endosome membrane"/>
    <property type="evidence" value="ECO:0007669"/>
    <property type="project" value="UniProtKB-SubCell"/>
</dbReference>
<gene>
    <name evidence="10" type="ORF">HPP92_005946</name>
</gene>
<keyword evidence="6" id="KW-0967">Endosome</keyword>
<protein>
    <recommendedName>
        <fullName evidence="9">Transmembrane 9 superfamily member</fullName>
    </recommendedName>
</protein>
<evidence type="ECO:0000256" key="2">
    <source>
        <dbReference type="ARBA" id="ARBA00004653"/>
    </source>
</evidence>
<comment type="similarity">
    <text evidence="3 9">Belongs to the nonaspanin (TM9SF) (TC 9.A.2) family.</text>
</comment>
<keyword evidence="4" id="KW-0812">Transmembrane</keyword>
<dbReference type="PANTHER" id="PTHR10766:SF177">
    <property type="entry name" value="TRANSMEMBRANE 9 SUPERFAMILY MEMBER 1"/>
    <property type="match status" value="1"/>
</dbReference>
<keyword evidence="7" id="KW-1133">Transmembrane helix</keyword>
<comment type="caution">
    <text evidence="10">The sequence shown here is derived from an EMBL/GenBank/DDBJ whole genome shotgun (WGS) entry which is preliminary data.</text>
</comment>
<evidence type="ECO:0000313" key="10">
    <source>
        <dbReference type="EMBL" id="KAG0492548.1"/>
    </source>
</evidence>
<evidence type="ECO:0000256" key="7">
    <source>
        <dbReference type="ARBA" id="ARBA00022989"/>
    </source>
</evidence>
<dbReference type="Proteomes" id="UP000636800">
    <property type="component" value="Chromosome 2"/>
</dbReference>
<evidence type="ECO:0000256" key="3">
    <source>
        <dbReference type="ARBA" id="ARBA00005227"/>
    </source>
</evidence>
<reference evidence="10 11" key="1">
    <citation type="journal article" date="2020" name="Nat. Food">
        <title>A phased Vanilla planifolia genome enables genetic improvement of flavour and production.</title>
        <authorList>
            <person name="Hasing T."/>
            <person name="Tang H."/>
            <person name="Brym M."/>
            <person name="Khazi F."/>
            <person name="Huang T."/>
            <person name="Chambers A.H."/>
        </authorList>
    </citation>
    <scope>NUCLEOTIDE SEQUENCE [LARGE SCALE GENOMIC DNA]</scope>
    <source>
        <tissue evidence="10">Leaf</tissue>
    </source>
</reference>
<evidence type="ECO:0000313" key="11">
    <source>
        <dbReference type="Proteomes" id="UP000636800"/>
    </source>
</evidence>
<dbReference type="OrthoDB" id="1703270at2759"/>
<dbReference type="GO" id="GO:0072657">
    <property type="term" value="P:protein localization to membrane"/>
    <property type="evidence" value="ECO:0007669"/>
    <property type="project" value="TreeGrafter"/>
</dbReference>
<evidence type="ECO:0000256" key="9">
    <source>
        <dbReference type="RuleBase" id="RU363079"/>
    </source>
</evidence>
<evidence type="ECO:0000256" key="1">
    <source>
        <dbReference type="ARBA" id="ARBA00004337"/>
    </source>
</evidence>
<dbReference type="GO" id="GO:0000139">
    <property type="term" value="C:Golgi membrane"/>
    <property type="evidence" value="ECO:0007669"/>
    <property type="project" value="UniProtKB-SubCell"/>
</dbReference>
<sequence>MAEPVKDEVEALGEVLNGDRSVLTMIRKKKLLKEEVAKFKRAIDKDYYFQMYYDDLPAWVFIGRVDRGAETDPCHLMTAASYHVLH</sequence>
<evidence type="ECO:0000256" key="4">
    <source>
        <dbReference type="ARBA" id="ARBA00022692"/>
    </source>
</evidence>
<dbReference type="PANTHER" id="PTHR10766">
    <property type="entry name" value="TRANSMEMBRANE 9 SUPERFAMILY PROTEIN"/>
    <property type="match status" value="1"/>
</dbReference>
<organism evidence="10 11">
    <name type="scientific">Vanilla planifolia</name>
    <name type="common">Vanilla</name>
    <dbReference type="NCBI Taxonomy" id="51239"/>
    <lineage>
        <taxon>Eukaryota</taxon>
        <taxon>Viridiplantae</taxon>
        <taxon>Streptophyta</taxon>
        <taxon>Embryophyta</taxon>
        <taxon>Tracheophyta</taxon>
        <taxon>Spermatophyta</taxon>
        <taxon>Magnoliopsida</taxon>
        <taxon>Liliopsida</taxon>
        <taxon>Asparagales</taxon>
        <taxon>Orchidaceae</taxon>
        <taxon>Vanilloideae</taxon>
        <taxon>Vanilleae</taxon>
        <taxon>Vanilla</taxon>
    </lineage>
</organism>
<dbReference type="InterPro" id="IPR004240">
    <property type="entry name" value="EMP70"/>
</dbReference>
<dbReference type="EMBL" id="JADCNL010000002">
    <property type="protein sequence ID" value="KAG0492548.1"/>
    <property type="molecule type" value="Genomic_DNA"/>
</dbReference>
<evidence type="ECO:0000256" key="8">
    <source>
        <dbReference type="ARBA" id="ARBA00023136"/>
    </source>
</evidence>
<keyword evidence="11" id="KW-1185">Reference proteome</keyword>
<keyword evidence="5" id="KW-0732">Signal</keyword>
<proteinExistence type="inferred from homology"/>
<name>A0A835VCQ1_VANPL</name>
<evidence type="ECO:0000256" key="5">
    <source>
        <dbReference type="ARBA" id="ARBA00022729"/>
    </source>
</evidence>
<accession>A0A835VCQ1</accession>
<comment type="subcellular location">
    <subcellularLocation>
        <location evidence="1">Endosome membrane</location>
        <topology evidence="1">Multi-pass membrane protein</topology>
    </subcellularLocation>
    <subcellularLocation>
        <location evidence="2">Golgi apparatus membrane</location>
        <topology evidence="2">Multi-pass membrane protein</topology>
    </subcellularLocation>
</comment>
<dbReference type="Pfam" id="PF02990">
    <property type="entry name" value="EMP70"/>
    <property type="match status" value="1"/>
</dbReference>
<keyword evidence="8" id="KW-0472">Membrane</keyword>
<dbReference type="AlphaFoldDB" id="A0A835VCQ1"/>